<dbReference type="GO" id="GO:0016787">
    <property type="term" value="F:hydrolase activity"/>
    <property type="evidence" value="ECO:0007669"/>
    <property type="project" value="UniProtKB-KW"/>
</dbReference>
<name>A0A7T1WRN0_9ACTN</name>
<feature type="domain" description="Alpha/beta hydrolase fold-3" evidence="3">
    <location>
        <begin position="85"/>
        <end position="280"/>
    </location>
</feature>
<evidence type="ECO:0000256" key="2">
    <source>
        <dbReference type="SAM" id="MobiDB-lite"/>
    </source>
</evidence>
<reference evidence="5" key="1">
    <citation type="submission" date="2020-02" db="EMBL/GenBank/DDBJ databases">
        <title>Streptomyces sp. ASO4wet.</title>
        <authorList>
            <person name="Risdian C."/>
            <person name="Landwehr W."/>
            <person name="Schupp P."/>
            <person name="Wink J."/>
        </authorList>
    </citation>
    <scope>NUCLEOTIDE SEQUENCE [LARGE SCALE GENOMIC DNA]</scope>
    <source>
        <strain evidence="5">ASO4wet</strain>
    </source>
</reference>
<organism evidence="4 5">
    <name type="scientific">Streptomyces bathyalis</name>
    <dbReference type="NCBI Taxonomy" id="2710756"/>
    <lineage>
        <taxon>Bacteria</taxon>
        <taxon>Bacillati</taxon>
        <taxon>Actinomycetota</taxon>
        <taxon>Actinomycetes</taxon>
        <taxon>Kitasatosporales</taxon>
        <taxon>Streptomycetaceae</taxon>
        <taxon>Streptomyces</taxon>
    </lineage>
</organism>
<evidence type="ECO:0000256" key="1">
    <source>
        <dbReference type="ARBA" id="ARBA00022801"/>
    </source>
</evidence>
<protein>
    <submittedName>
        <fullName evidence="4">Alpha/beta hydrolase</fullName>
    </submittedName>
</protein>
<dbReference type="PANTHER" id="PTHR48081:SF8">
    <property type="entry name" value="ALPHA_BETA HYDROLASE FOLD-3 DOMAIN-CONTAINING PROTEIN-RELATED"/>
    <property type="match status" value="1"/>
</dbReference>
<sequence length="335" mass="35901">MRFALDALLADVPVEQVDEARDFYRSRTAGRGPGTLEELKEARARRSAPRAADPPAVEVTVEAAEVRVPVRIFTPVGGPPRGVYLDIHGGGFYMDSAARGDERNRELADALQVAVVSVDYRLAPEHPWPAAPDDCEAVALWLVEEAGARFGTPRLAIGGSSAGATLALATLLRLRDRGAAGRFTGAALQFGTYDLSARTPAGRRIADEYFIQAYAGHVEDRTHPDVSPVHGVLRGLPATLLIVGSEDVLLEDNLALAGRLSAAGNDVEIRVYPESPHGFTGHPTAIARTALDGVNSWLSDRITQASGDPGRALKPRSRPRPRPHRRPGPNRHPGP</sequence>
<dbReference type="KEGG" id="sbat:G4Z16_19645"/>
<dbReference type="RefSeq" id="WP_197352039.1">
    <property type="nucleotide sequence ID" value="NZ_CP048882.1"/>
</dbReference>
<keyword evidence="1 4" id="KW-0378">Hydrolase</keyword>
<feature type="region of interest" description="Disordered" evidence="2">
    <location>
        <begin position="302"/>
        <end position="335"/>
    </location>
</feature>
<feature type="compositionally biased region" description="Basic residues" evidence="2">
    <location>
        <begin position="313"/>
        <end position="335"/>
    </location>
</feature>
<dbReference type="PANTHER" id="PTHR48081">
    <property type="entry name" value="AB HYDROLASE SUPERFAMILY PROTEIN C4A8.06C"/>
    <property type="match status" value="1"/>
</dbReference>
<gene>
    <name evidence="4" type="ORF">G4Z16_19645</name>
</gene>
<evidence type="ECO:0000313" key="4">
    <source>
        <dbReference type="EMBL" id="QPP08243.1"/>
    </source>
</evidence>
<evidence type="ECO:0000259" key="3">
    <source>
        <dbReference type="Pfam" id="PF07859"/>
    </source>
</evidence>
<dbReference type="InterPro" id="IPR029058">
    <property type="entry name" value="AB_hydrolase_fold"/>
</dbReference>
<dbReference type="AlphaFoldDB" id="A0A7T1WRN0"/>
<dbReference type="EMBL" id="CP048882">
    <property type="protein sequence ID" value="QPP08243.1"/>
    <property type="molecule type" value="Genomic_DNA"/>
</dbReference>
<dbReference type="InterPro" id="IPR013094">
    <property type="entry name" value="AB_hydrolase_3"/>
</dbReference>
<dbReference type="InterPro" id="IPR050300">
    <property type="entry name" value="GDXG_lipolytic_enzyme"/>
</dbReference>
<dbReference type="Pfam" id="PF07859">
    <property type="entry name" value="Abhydrolase_3"/>
    <property type="match status" value="1"/>
</dbReference>
<evidence type="ECO:0000313" key="5">
    <source>
        <dbReference type="Proteomes" id="UP000595046"/>
    </source>
</evidence>
<dbReference type="Gene3D" id="3.40.50.1820">
    <property type="entry name" value="alpha/beta hydrolase"/>
    <property type="match status" value="1"/>
</dbReference>
<keyword evidence="5" id="KW-1185">Reference proteome</keyword>
<dbReference type="Proteomes" id="UP000595046">
    <property type="component" value="Chromosome"/>
</dbReference>
<proteinExistence type="predicted"/>
<accession>A0A7T1WRN0</accession>
<dbReference type="SUPFAM" id="SSF53474">
    <property type="entry name" value="alpha/beta-Hydrolases"/>
    <property type="match status" value="1"/>
</dbReference>